<dbReference type="Proteomes" id="UP000887458">
    <property type="component" value="Unassembled WGS sequence"/>
</dbReference>
<accession>A0ABQ8J538</accession>
<name>A0ABQ8J538_DERPT</name>
<comment type="caution">
    <text evidence="1">The sequence shown here is derived from an EMBL/GenBank/DDBJ whole genome shotgun (WGS) entry which is preliminary data.</text>
</comment>
<organism evidence="1 2">
    <name type="scientific">Dermatophagoides pteronyssinus</name>
    <name type="common">European house dust mite</name>
    <dbReference type="NCBI Taxonomy" id="6956"/>
    <lineage>
        <taxon>Eukaryota</taxon>
        <taxon>Metazoa</taxon>
        <taxon>Ecdysozoa</taxon>
        <taxon>Arthropoda</taxon>
        <taxon>Chelicerata</taxon>
        <taxon>Arachnida</taxon>
        <taxon>Acari</taxon>
        <taxon>Acariformes</taxon>
        <taxon>Sarcoptiformes</taxon>
        <taxon>Astigmata</taxon>
        <taxon>Psoroptidia</taxon>
        <taxon>Analgoidea</taxon>
        <taxon>Pyroglyphidae</taxon>
        <taxon>Dermatophagoidinae</taxon>
        <taxon>Dermatophagoides</taxon>
    </lineage>
</organism>
<gene>
    <name evidence="1" type="ORF">DERP_011400</name>
</gene>
<reference evidence="1 2" key="1">
    <citation type="journal article" date="2018" name="J. Allergy Clin. Immunol.">
        <title>High-quality assembly of Dermatophagoides pteronyssinus genome and transcriptome reveals a wide range of novel allergens.</title>
        <authorList>
            <person name="Liu X.Y."/>
            <person name="Yang K.Y."/>
            <person name="Wang M.Q."/>
            <person name="Kwok J.S."/>
            <person name="Zeng X."/>
            <person name="Yang Z."/>
            <person name="Xiao X.J."/>
            <person name="Lau C.P."/>
            <person name="Li Y."/>
            <person name="Huang Z.M."/>
            <person name="Ba J.G."/>
            <person name="Yim A.K."/>
            <person name="Ouyang C.Y."/>
            <person name="Ngai S.M."/>
            <person name="Chan T.F."/>
            <person name="Leung E.L."/>
            <person name="Liu L."/>
            <person name="Liu Z.G."/>
            <person name="Tsui S.K."/>
        </authorList>
    </citation>
    <scope>NUCLEOTIDE SEQUENCE [LARGE SCALE GENOMIC DNA]</scope>
    <source>
        <strain evidence="1">Derp</strain>
    </source>
</reference>
<proteinExistence type="predicted"/>
<protein>
    <submittedName>
        <fullName evidence="1">Uncharacterized protein</fullName>
    </submittedName>
</protein>
<sequence>MSTLIRFDCANLCKTKEVIEFSNIYSSSCSRESMMINSSPDCVGLDGGAGGGDCRCCCCCCIGISNSKGSKTKYSSDTLLDSVLLESDSVNISLYDTLPEYSCITAAFVLHGTGLERHATES</sequence>
<keyword evidence="2" id="KW-1185">Reference proteome</keyword>
<evidence type="ECO:0000313" key="1">
    <source>
        <dbReference type="EMBL" id="KAH9417689.1"/>
    </source>
</evidence>
<dbReference type="EMBL" id="NJHN03000074">
    <property type="protein sequence ID" value="KAH9417689.1"/>
    <property type="molecule type" value="Genomic_DNA"/>
</dbReference>
<evidence type="ECO:0000313" key="2">
    <source>
        <dbReference type="Proteomes" id="UP000887458"/>
    </source>
</evidence>
<reference evidence="1 2" key="2">
    <citation type="journal article" date="2022" name="Mol. Biol. Evol.">
        <title>Comparative Genomics Reveals Insights into the Divergent Evolution of Astigmatic Mites and Household Pest Adaptations.</title>
        <authorList>
            <person name="Xiong Q."/>
            <person name="Wan A.T."/>
            <person name="Liu X."/>
            <person name="Fung C.S."/>
            <person name="Xiao X."/>
            <person name="Malainual N."/>
            <person name="Hou J."/>
            <person name="Wang L."/>
            <person name="Wang M."/>
            <person name="Yang K.Y."/>
            <person name="Cui Y."/>
            <person name="Leung E.L."/>
            <person name="Nong W."/>
            <person name="Shin S.K."/>
            <person name="Au S.W."/>
            <person name="Jeong K.Y."/>
            <person name="Chew F.T."/>
            <person name="Hui J.H."/>
            <person name="Leung T.F."/>
            <person name="Tungtrongchitr A."/>
            <person name="Zhong N."/>
            <person name="Liu Z."/>
            <person name="Tsui S.K."/>
        </authorList>
    </citation>
    <scope>NUCLEOTIDE SEQUENCE [LARGE SCALE GENOMIC DNA]</scope>
    <source>
        <strain evidence="1">Derp</strain>
    </source>
</reference>